<evidence type="ECO:0000313" key="3">
    <source>
        <dbReference type="Proteomes" id="UP000829116"/>
    </source>
</evidence>
<protein>
    <submittedName>
        <fullName evidence="2">Uncharacterized protein</fullName>
    </submittedName>
</protein>
<organism evidence="2 3">
    <name type="scientific">Moellerella wisconsensis</name>
    <dbReference type="NCBI Taxonomy" id="158849"/>
    <lineage>
        <taxon>Bacteria</taxon>
        <taxon>Pseudomonadati</taxon>
        <taxon>Pseudomonadota</taxon>
        <taxon>Gammaproteobacteria</taxon>
        <taxon>Enterobacterales</taxon>
        <taxon>Morganellaceae</taxon>
        <taxon>Moellerella</taxon>
    </lineage>
</organism>
<feature type="compositionally biased region" description="Polar residues" evidence="1">
    <location>
        <begin position="49"/>
        <end position="59"/>
    </location>
</feature>
<reference evidence="2" key="1">
    <citation type="submission" date="2022-03" db="EMBL/GenBank/DDBJ databases">
        <title>ESBL-producing Moellerella wisconsensis and Escherichia marmotae isolated from wild game meat.</title>
        <authorList>
            <person name="Biggel M."/>
        </authorList>
    </citation>
    <scope>NUCLEOTIDE SEQUENCE</scope>
    <source>
        <strain evidence="2">W51</strain>
    </source>
</reference>
<evidence type="ECO:0000313" key="2">
    <source>
        <dbReference type="EMBL" id="UNH32370.1"/>
    </source>
</evidence>
<name>A0A9Q8Q4H9_9GAMM</name>
<sequence length="69" mass="7576">MITIYSYFIFILGLLMKKVFIALFALCALASIGGTMLAGMNIYTRSTTPIEQQPSQAEQPSILPAPNQH</sequence>
<dbReference type="EMBL" id="CP093245">
    <property type="protein sequence ID" value="UNH32370.1"/>
    <property type="molecule type" value="Genomic_DNA"/>
</dbReference>
<dbReference type="RefSeq" id="WP_134473731.1">
    <property type="nucleotide sequence ID" value="NZ_CABMIF010000026.1"/>
</dbReference>
<evidence type="ECO:0000256" key="1">
    <source>
        <dbReference type="SAM" id="MobiDB-lite"/>
    </source>
</evidence>
<gene>
    <name evidence="2" type="ORF">MNY72_04500</name>
</gene>
<dbReference type="Proteomes" id="UP000829116">
    <property type="component" value="Chromosome"/>
</dbReference>
<dbReference type="AlphaFoldDB" id="A0A9Q8Q4H9"/>
<proteinExistence type="predicted"/>
<accession>A0A9Q8Q4H9</accession>
<feature type="region of interest" description="Disordered" evidence="1">
    <location>
        <begin position="49"/>
        <end position="69"/>
    </location>
</feature>
<dbReference type="GeneID" id="79716431"/>